<evidence type="ECO:0000313" key="10">
    <source>
        <dbReference type="Proteomes" id="UP000183656"/>
    </source>
</evidence>
<proteinExistence type="predicted"/>
<evidence type="ECO:0000256" key="4">
    <source>
        <dbReference type="ARBA" id="ARBA00023002"/>
    </source>
</evidence>
<dbReference type="InterPro" id="IPR045854">
    <property type="entry name" value="NO2/SO3_Rdtase_4Fe4S_sf"/>
</dbReference>
<dbReference type="Pfam" id="PF01077">
    <property type="entry name" value="NIR_SIR"/>
    <property type="match status" value="2"/>
</dbReference>
<dbReference type="InterPro" id="IPR005117">
    <property type="entry name" value="NiRdtase/SiRdtase_haem-b_fer"/>
</dbReference>
<evidence type="ECO:0000256" key="5">
    <source>
        <dbReference type="ARBA" id="ARBA00023004"/>
    </source>
</evidence>
<dbReference type="GO" id="GO:0016491">
    <property type="term" value="F:oxidoreductase activity"/>
    <property type="evidence" value="ECO:0007669"/>
    <property type="project" value="UniProtKB-KW"/>
</dbReference>
<keyword evidence="1" id="KW-0004">4Fe-4S</keyword>
<dbReference type="AlphaFoldDB" id="A0A1I7I645"/>
<keyword evidence="10" id="KW-1185">Reference proteome</keyword>
<dbReference type="PANTHER" id="PTHR32439">
    <property type="entry name" value="FERREDOXIN--NITRITE REDUCTASE, CHLOROPLASTIC"/>
    <property type="match status" value="1"/>
</dbReference>
<evidence type="ECO:0000259" key="7">
    <source>
        <dbReference type="Pfam" id="PF01077"/>
    </source>
</evidence>
<evidence type="ECO:0000313" key="9">
    <source>
        <dbReference type="EMBL" id="SFU68419.1"/>
    </source>
</evidence>
<dbReference type="OrthoDB" id="3189055at2"/>
<dbReference type="InterPro" id="IPR036136">
    <property type="entry name" value="Nit/Sulf_reduc_fer-like_dom_sf"/>
</dbReference>
<feature type="domain" description="Nitrite/Sulfite reductase ferredoxin-like" evidence="8">
    <location>
        <begin position="373"/>
        <end position="428"/>
    </location>
</feature>
<dbReference type="RefSeq" id="WP_054255646.1">
    <property type="nucleotide sequence ID" value="NZ_CYIG01000008.1"/>
</dbReference>
<dbReference type="GO" id="GO:0051539">
    <property type="term" value="F:4 iron, 4 sulfur cluster binding"/>
    <property type="evidence" value="ECO:0007669"/>
    <property type="project" value="UniProtKB-KW"/>
</dbReference>
<dbReference type="Gene3D" id="3.30.413.10">
    <property type="entry name" value="Sulfite Reductase Hemoprotein, domain 1"/>
    <property type="match status" value="2"/>
</dbReference>
<keyword evidence="4" id="KW-0560">Oxidoreductase</keyword>
<dbReference type="GO" id="GO:0020037">
    <property type="term" value="F:heme binding"/>
    <property type="evidence" value="ECO:0007669"/>
    <property type="project" value="InterPro"/>
</dbReference>
<dbReference type="PANTHER" id="PTHR32439:SF9">
    <property type="entry name" value="BLR3264 PROTEIN"/>
    <property type="match status" value="1"/>
</dbReference>
<dbReference type="SUPFAM" id="SSF56014">
    <property type="entry name" value="Nitrite and sulphite reductase 4Fe-4S domain-like"/>
    <property type="match status" value="2"/>
</dbReference>
<keyword evidence="2" id="KW-0349">Heme</keyword>
<sequence>MYQYTEFDRQFVHLRAQQFRDQLERWQRGELTDEQMLPLRLQNGWYIQRYAPMARIAVPYGEISSTQLRMLAHIAREYDKPTPELLAHAQATQDALQAAQPGLTLAAAPLKYGYGHFTTRTNVQFNWIPITKAADVMDLLASVHMHGIQTSGNTIRNINCEAYEGIAEDGIVDARPFSEILRQWSTLHPEFAFLPRKFKISFNGAAEDRAATGWYDIGLQALRNEAGETGFTVKVGGGMGRTPVIGTVVREFLPWHQLLNYIEAVIRVYNGYGRRDNKWKARIKILVKAEGQKFIDAVEAEYQAIVAQDGAPHTITQAELDRVAANFVVPALKPANLPSSVNTSGQLYQRWLQQNVRGHRLPGMRAVTLSFKRVGFAPGDADADTIDALAQLAEQFSASEARLTHEQNLMLPWVFESDLPALYEAARKLGLAQPNIGLLTDMIACPGGDFCALANARSLPIAAAITERYQDLDEVFDLGPIDLHMSGCINSCGHHHSGHIGILGVDKDGKEWYQITLGGSDGTRLSGPALAGKVVGPSFSAAEVPDVIEAILDTYRAQRKGGELFIDTLRRVGHDPFKAAANAARHPRQAEEAVAE</sequence>
<gene>
    <name evidence="9" type="ORF">SAMN04489707_101477</name>
</gene>
<dbReference type="InterPro" id="IPR006067">
    <property type="entry name" value="NO2/SO3_Rdtase_4Fe4S_dom"/>
</dbReference>
<accession>A0A1I7I645</accession>
<dbReference type="GO" id="GO:0046872">
    <property type="term" value="F:metal ion binding"/>
    <property type="evidence" value="ECO:0007669"/>
    <property type="project" value="UniProtKB-KW"/>
</dbReference>
<dbReference type="Gene3D" id="3.90.480.10">
    <property type="entry name" value="Sulfite Reductase Hemoprotein,Domain 2"/>
    <property type="match status" value="1"/>
</dbReference>
<evidence type="ECO:0000259" key="8">
    <source>
        <dbReference type="Pfam" id="PF03460"/>
    </source>
</evidence>
<dbReference type="Pfam" id="PF03460">
    <property type="entry name" value="NIR_SIR_ferr"/>
    <property type="match status" value="1"/>
</dbReference>
<name>A0A1I7I645_9BURK</name>
<keyword evidence="3" id="KW-0479">Metal-binding</keyword>
<dbReference type="Gene3D" id="3.90.480.20">
    <property type="match status" value="1"/>
</dbReference>
<feature type="domain" description="Nitrite/sulphite reductase 4Fe-4S" evidence="7">
    <location>
        <begin position="442"/>
        <end position="581"/>
    </location>
</feature>
<feature type="domain" description="Nitrite/sulphite reductase 4Fe-4S" evidence="7">
    <location>
        <begin position="151"/>
        <end position="302"/>
    </location>
</feature>
<dbReference type="EMBL" id="FPBX01000014">
    <property type="protein sequence ID" value="SFU68419.1"/>
    <property type="molecule type" value="Genomic_DNA"/>
</dbReference>
<evidence type="ECO:0000256" key="2">
    <source>
        <dbReference type="ARBA" id="ARBA00022617"/>
    </source>
</evidence>
<keyword evidence="5" id="KW-0408">Iron</keyword>
<evidence type="ECO:0000256" key="3">
    <source>
        <dbReference type="ARBA" id="ARBA00022723"/>
    </source>
</evidence>
<evidence type="ECO:0000256" key="1">
    <source>
        <dbReference type="ARBA" id="ARBA00022485"/>
    </source>
</evidence>
<reference evidence="9 10" key="1">
    <citation type="submission" date="2016-10" db="EMBL/GenBank/DDBJ databases">
        <authorList>
            <person name="de Groot N.N."/>
        </authorList>
    </citation>
    <scope>NUCLEOTIDE SEQUENCE [LARGE SCALE GENOMIC DNA]</scope>
    <source>
        <strain evidence="9 10">R-24608</strain>
    </source>
</reference>
<dbReference type="Proteomes" id="UP000183656">
    <property type="component" value="Unassembled WGS sequence"/>
</dbReference>
<dbReference type="STRING" id="343013.SAMN04489707_101477"/>
<keyword evidence="6" id="KW-0411">Iron-sulfur</keyword>
<organism evidence="9 10">
    <name type="scientific">Paenacidovorax caeni</name>
    <dbReference type="NCBI Taxonomy" id="343013"/>
    <lineage>
        <taxon>Bacteria</taxon>
        <taxon>Pseudomonadati</taxon>
        <taxon>Pseudomonadota</taxon>
        <taxon>Betaproteobacteria</taxon>
        <taxon>Burkholderiales</taxon>
        <taxon>Comamonadaceae</taxon>
        <taxon>Paenacidovorax</taxon>
    </lineage>
</organism>
<protein>
    <submittedName>
        <fullName evidence="9">Sulfite reductase (NADPH) hemoprotein beta-component</fullName>
    </submittedName>
</protein>
<dbReference type="InterPro" id="IPR051329">
    <property type="entry name" value="NIR_SIR_4Fe-4S"/>
</dbReference>
<evidence type="ECO:0000256" key="6">
    <source>
        <dbReference type="ARBA" id="ARBA00023014"/>
    </source>
</evidence>
<dbReference type="SUPFAM" id="SSF55124">
    <property type="entry name" value="Nitrite/Sulfite reductase N-terminal domain-like"/>
    <property type="match status" value="2"/>
</dbReference>